<protein>
    <submittedName>
        <fullName evidence="2">Uncharacterized protein</fullName>
    </submittedName>
</protein>
<evidence type="ECO:0000313" key="3">
    <source>
        <dbReference type="Proteomes" id="UP000823941"/>
    </source>
</evidence>
<dbReference type="EMBL" id="JAHIBW010000021">
    <property type="protein sequence ID" value="KAG7300460.1"/>
    <property type="molecule type" value="Genomic_DNA"/>
</dbReference>
<name>A0ABQ7Q5D7_PLUXY</name>
<feature type="compositionally biased region" description="Low complexity" evidence="1">
    <location>
        <begin position="45"/>
        <end position="61"/>
    </location>
</feature>
<gene>
    <name evidence="2" type="ORF">JYU34_016086</name>
</gene>
<evidence type="ECO:0000256" key="1">
    <source>
        <dbReference type="SAM" id="MobiDB-lite"/>
    </source>
</evidence>
<evidence type="ECO:0000313" key="2">
    <source>
        <dbReference type="EMBL" id="KAG7300460.1"/>
    </source>
</evidence>
<proteinExistence type="predicted"/>
<accession>A0ABQ7Q5D7</accession>
<organism evidence="2 3">
    <name type="scientific">Plutella xylostella</name>
    <name type="common">Diamondback moth</name>
    <name type="synonym">Plutella maculipennis</name>
    <dbReference type="NCBI Taxonomy" id="51655"/>
    <lineage>
        <taxon>Eukaryota</taxon>
        <taxon>Metazoa</taxon>
        <taxon>Ecdysozoa</taxon>
        <taxon>Arthropoda</taxon>
        <taxon>Hexapoda</taxon>
        <taxon>Insecta</taxon>
        <taxon>Pterygota</taxon>
        <taxon>Neoptera</taxon>
        <taxon>Endopterygota</taxon>
        <taxon>Lepidoptera</taxon>
        <taxon>Glossata</taxon>
        <taxon>Ditrysia</taxon>
        <taxon>Yponomeutoidea</taxon>
        <taxon>Plutellidae</taxon>
        <taxon>Plutella</taxon>
    </lineage>
</organism>
<dbReference type="Proteomes" id="UP000823941">
    <property type="component" value="Chromosome 21"/>
</dbReference>
<reference evidence="2 3" key="1">
    <citation type="submission" date="2021-06" db="EMBL/GenBank/DDBJ databases">
        <title>A haploid diamondback moth (Plutella xylostella L.) genome assembly resolves 31 chromosomes and identifies a diamide resistance mutation.</title>
        <authorList>
            <person name="Ward C.M."/>
            <person name="Perry K.D."/>
            <person name="Baker G."/>
            <person name="Powis K."/>
            <person name="Heckel D.G."/>
            <person name="Baxter S.W."/>
        </authorList>
    </citation>
    <scope>NUCLEOTIDE SEQUENCE [LARGE SCALE GENOMIC DNA]</scope>
    <source>
        <strain evidence="2 3">LV</strain>
        <tissue evidence="2">Single pupa</tissue>
    </source>
</reference>
<feature type="region of interest" description="Disordered" evidence="1">
    <location>
        <begin position="41"/>
        <end position="80"/>
    </location>
</feature>
<keyword evidence="3" id="KW-1185">Reference proteome</keyword>
<sequence length="80" mass="8640">MLSYSSLFHNTTNCNVIITTKHTCRVKKTYSVAQGGHIAESVGEPAARQAPPRYRMAPARAGPTEHYQPPTSPTVNNTAG</sequence>
<comment type="caution">
    <text evidence="2">The sequence shown here is derived from an EMBL/GenBank/DDBJ whole genome shotgun (WGS) entry which is preliminary data.</text>
</comment>